<dbReference type="InterPro" id="IPR008503">
    <property type="entry name" value="Asp_endopeptidase"/>
</dbReference>
<dbReference type="EC" id="6.3.2.-" evidence="3"/>
<dbReference type="EMBL" id="QBKA01000002">
    <property type="protein sequence ID" value="RDC60162.1"/>
    <property type="molecule type" value="Genomic_DNA"/>
</dbReference>
<gene>
    <name evidence="3" type="ORF">HME9302_01361</name>
</gene>
<proteinExistence type="predicted"/>
<reference evidence="3 4" key="1">
    <citation type="submission" date="2018-04" db="EMBL/GenBank/DDBJ databases">
        <title>Altererythrobacter sp. HME9302 genome sequencing and assembly.</title>
        <authorList>
            <person name="Kang H."/>
            <person name="Kim H."/>
            <person name="Joh K."/>
        </authorList>
    </citation>
    <scope>NUCLEOTIDE SEQUENCE [LARGE SCALE GENOMIC DNA]</scope>
    <source>
        <strain evidence="3 4">HME9302</strain>
    </source>
</reference>
<evidence type="ECO:0000259" key="2">
    <source>
        <dbReference type="Pfam" id="PF05618"/>
    </source>
</evidence>
<keyword evidence="3" id="KW-0436">Ligase</keyword>
<accession>A0A369Q6Q7</accession>
<dbReference type="Proteomes" id="UP000253727">
    <property type="component" value="Unassembled WGS sequence"/>
</dbReference>
<organism evidence="3 4">
    <name type="scientific">Alteripontixanthobacter maritimus</name>
    <dbReference type="NCBI Taxonomy" id="2161824"/>
    <lineage>
        <taxon>Bacteria</taxon>
        <taxon>Pseudomonadati</taxon>
        <taxon>Pseudomonadota</taxon>
        <taxon>Alphaproteobacteria</taxon>
        <taxon>Sphingomonadales</taxon>
        <taxon>Erythrobacteraceae</taxon>
        <taxon>Alteripontixanthobacter</taxon>
    </lineage>
</organism>
<name>A0A369Q6Q7_9SPHN</name>
<evidence type="ECO:0000313" key="4">
    <source>
        <dbReference type="Proteomes" id="UP000253727"/>
    </source>
</evidence>
<evidence type="ECO:0000313" key="3">
    <source>
        <dbReference type="EMBL" id="RDC60162.1"/>
    </source>
</evidence>
<dbReference type="OrthoDB" id="9782977at2"/>
<feature type="region of interest" description="Disordered" evidence="1">
    <location>
        <begin position="1"/>
        <end position="29"/>
    </location>
</feature>
<feature type="domain" description="Retropepsin-like aspartic endopeptidase" evidence="2">
    <location>
        <begin position="36"/>
        <end position="169"/>
    </location>
</feature>
<dbReference type="InterPro" id="IPR021109">
    <property type="entry name" value="Peptidase_aspartic_dom_sf"/>
</dbReference>
<dbReference type="GO" id="GO:0016874">
    <property type="term" value="F:ligase activity"/>
    <property type="evidence" value="ECO:0007669"/>
    <property type="project" value="UniProtKB-KW"/>
</dbReference>
<dbReference type="Gene3D" id="2.40.70.10">
    <property type="entry name" value="Acid Proteases"/>
    <property type="match status" value="1"/>
</dbReference>
<protein>
    <submittedName>
        <fullName evidence="3">Putative alpha-L-glutamate ligase</fullName>
        <ecNumber evidence="3">6.3.2.-</ecNumber>
    </submittedName>
</protein>
<dbReference type="Pfam" id="PF05618">
    <property type="entry name" value="Zn_protease"/>
    <property type="match status" value="1"/>
</dbReference>
<comment type="caution">
    <text evidence="3">The sequence shown here is derived from an EMBL/GenBank/DDBJ whole genome shotgun (WGS) entry which is preliminary data.</text>
</comment>
<dbReference type="PANTHER" id="PTHR38037">
    <property type="entry name" value="ZN_PROTEASE DOMAIN-CONTAINING PROTEIN"/>
    <property type="match status" value="1"/>
</dbReference>
<keyword evidence="4" id="KW-1185">Reference proteome</keyword>
<dbReference type="AlphaFoldDB" id="A0A369Q6Q7"/>
<dbReference type="PANTHER" id="PTHR38037:SF2">
    <property type="entry name" value="ATP-DEPENDENT ZINC PROTEASE DOMAIN-CONTAINING PROTEIN-RELATED"/>
    <property type="match status" value="1"/>
</dbReference>
<evidence type="ECO:0000256" key="1">
    <source>
        <dbReference type="SAM" id="MobiDB-lite"/>
    </source>
</evidence>
<sequence length="183" mass="20059">MVGRAEQGQADRVVSTGSPAPGDVAGASIGKTTQRVGWRELVTLPDLCGRRIPAKIDTGARTSSLHATEIESFDKDGHHWLRFLLDIGDGQSEPVTLEVKRADRRTVTSSNGEGQERHIIKTMMQLGASSFPVEFSLADRSEMQFPILVGRTALRRRFLVDSGRSYLQSAPDERAAILNLRST</sequence>
<dbReference type="SUPFAM" id="SSF50630">
    <property type="entry name" value="Acid proteases"/>
    <property type="match status" value="1"/>
</dbReference>